<proteinExistence type="predicted"/>
<accession>A0A0V0QUU9</accession>
<name>A0A0V0QUU9_PSEPJ</name>
<reference evidence="1 2" key="1">
    <citation type="journal article" date="2015" name="Sci. Rep.">
        <title>Genome of the facultative scuticociliatosis pathogen Pseudocohnilembus persalinus provides insight into its virulence through horizontal gene transfer.</title>
        <authorList>
            <person name="Xiong J."/>
            <person name="Wang G."/>
            <person name="Cheng J."/>
            <person name="Tian M."/>
            <person name="Pan X."/>
            <person name="Warren A."/>
            <person name="Jiang C."/>
            <person name="Yuan D."/>
            <person name="Miao W."/>
        </authorList>
    </citation>
    <scope>NUCLEOTIDE SEQUENCE [LARGE SCALE GENOMIC DNA]</scope>
    <source>
        <strain evidence="1">36N120E</strain>
    </source>
</reference>
<dbReference type="InParanoid" id="A0A0V0QUU9"/>
<dbReference type="Proteomes" id="UP000054937">
    <property type="component" value="Unassembled WGS sequence"/>
</dbReference>
<comment type="caution">
    <text evidence="1">The sequence shown here is derived from an EMBL/GenBank/DDBJ whole genome shotgun (WGS) entry which is preliminary data.</text>
</comment>
<sequence>MKIPNLHIHNNFANNHFDDYQYTNNDGITLKIPEKEIAQSYDDQFQQEIAENLHETNSQSNQTFTNQTDMKSLQQLWHAQQIKPTLATYKQKQRYENKKIQNSLILDDIDLKSTKQHQLNQNIQNNIAKKYNYNQNGEDIENSDFLDNSQAYYTNNNSNIQLKKENSKNTTPINNLTNLSQLLQFKNYQDMENNLDHDIQQNYVDKEIDDSKDKQSLNKNKENQDLKNKIFGNVQIEEEFGVNERIQRKAESFRFIQNMTSKNQLI</sequence>
<evidence type="ECO:0000313" key="2">
    <source>
        <dbReference type="Proteomes" id="UP000054937"/>
    </source>
</evidence>
<protein>
    <submittedName>
        <fullName evidence="1">Uncharacterized protein</fullName>
    </submittedName>
</protein>
<organism evidence="1 2">
    <name type="scientific">Pseudocohnilembus persalinus</name>
    <name type="common">Ciliate</name>
    <dbReference type="NCBI Taxonomy" id="266149"/>
    <lineage>
        <taxon>Eukaryota</taxon>
        <taxon>Sar</taxon>
        <taxon>Alveolata</taxon>
        <taxon>Ciliophora</taxon>
        <taxon>Intramacronucleata</taxon>
        <taxon>Oligohymenophorea</taxon>
        <taxon>Scuticociliatia</taxon>
        <taxon>Philasterida</taxon>
        <taxon>Pseudocohnilembidae</taxon>
        <taxon>Pseudocohnilembus</taxon>
    </lineage>
</organism>
<gene>
    <name evidence="1" type="ORF">PPERSA_01063</name>
</gene>
<evidence type="ECO:0000313" key="1">
    <source>
        <dbReference type="EMBL" id="KRX05985.1"/>
    </source>
</evidence>
<keyword evidence="2" id="KW-1185">Reference proteome</keyword>
<dbReference type="AlphaFoldDB" id="A0A0V0QUU9"/>
<dbReference type="EMBL" id="LDAU01000102">
    <property type="protein sequence ID" value="KRX05985.1"/>
    <property type="molecule type" value="Genomic_DNA"/>
</dbReference>